<dbReference type="EMBL" id="BMDO01000007">
    <property type="protein sequence ID" value="GGI51540.1"/>
    <property type="molecule type" value="Genomic_DNA"/>
</dbReference>
<dbReference type="Pfam" id="PF02469">
    <property type="entry name" value="Fasciclin"/>
    <property type="match status" value="1"/>
</dbReference>
<dbReference type="RefSeq" id="WP_188417643.1">
    <property type="nucleotide sequence ID" value="NZ_BMDO01000007.1"/>
</dbReference>
<dbReference type="InterPro" id="IPR036378">
    <property type="entry name" value="FAS1_dom_sf"/>
</dbReference>
<feature type="signal peptide" evidence="1">
    <location>
        <begin position="1"/>
        <end position="19"/>
    </location>
</feature>
<proteinExistence type="predicted"/>
<dbReference type="PROSITE" id="PS50213">
    <property type="entry name" value="FAS1"/>
    <property type="match status" value="1"/>
</dbReference>
<gene>
    <name evidence="3" type="ORF">GCM10011425_27520</name>
</gene>
<evidence type="ECO:0000256" key="1">
    <source>
        <dbReference type="SAM" id="SignalP"/>
    </source>
</evidence>
<evidence type="ECO:0000313" key="3">
    <source>
        <dbReference type="EMBL" id="GGI51540.1"/>
    </source>
</evidence>
<reference evidence="3" key="2">
    <citation type="submission" date="2020-09" db="EMBL/GenBank/DDBJ databases">
        <authorList>
            <person name="Sun Q."/>
            <person name="Sedlacek I."/>
        </authorList>
    </citation>
    <scope>NUCLEOTIDE SEQUENCE</scope>
    <source>
        <strain evidence="3">CCM 8711</strain>
    </source>
</reference>
<dbReference type="PANTHER" id="PTHR10900">
    <property type="entry name" value="PERIOSTIN-RELATED"/>
    <property type="match status" value="1"/>
</dbReference>
<evidence type="ECO:0000259" key="2">
    <source>
        <dbReference type="PROSITE" id="PS50213"/>
    </source>
</evidence>
<dbReference type="SMART" id="SM00554">
    <property type="entry name" value="FAS1"/>
    <property type="match status" value="1"/>
</dbReference>
<dbReference type="AlphaFoldDB" id="A0A917JBQ6"/>
<keyword evidence="4" id="KW-1185">Reference proteome</keyword>
<dbReference type="InterPro" id="IPR000782">
    <property type="entry name" value="FAS1_domain"/>
</dbReference>
<dbReference type="SUPFAM" id="SSF82153">
    <property type="entry name" value="FAS1 domain"/>
    <property type="match status" value="1"/>
</dbReference>
<feature type="domain" description="FAS1" evidence="2">
    <location>
        <begin position="55"/>
        <end position="200"/>
    </location>
</feature>
<keyword evidence="1" id="KW-0732">Signal</keyword>
<name>A0A917JBQ6_9SPHI</name>
<organism evidence="3 4">
    <name type="scientific">Mucilaginibacter galii</name>
    <dbReference type="NCBI Taxonomy" id="2005073"/>
    <lineage>
        <taxon>Bacteria</taxon>
        <taxon>Pseudomonadati</taxon>
        <taxon>Bacteroidota</taxon>
        <taxon>Sphingobacteriia</taxon>
        <taxon>Sphingobacteriales</taxon>
        <taxon>Sphingobacteriaceae</taxon>
        <taxon>Mucilaginibacter</taxon>
    </lineage>
</organism>
<sequence length="207" mass="22566">MKNIFSIFLVLACFTVAKAQNVTPPRGSSFQDSVRSENSDGGKVILVNGEAMNTAKDFIENLTSSKTHTIFLASLRAASLVGTFKSRGPLTVFVPSDTAFTQKLGKKLDTLTKPAHKYELINLLSYHAVPGNYTAKELNKLIKDGKGEAALLTLSGSKLIARIDENRNIVLYDENGGKSVVSQFDIKQSNGTMHYTTQVLIPKDRAL</sequence>
<dbReference type="Proteomes" id="UP000662074">
    <property type="component" value="Unassembled WGS sequence"/>
</dbReference>
<comment type="caution">
    <text evidence="3">The sequence shown here is derived from an EMBL/GenBank/DDBJ whole genome shotgun (WGS) entry which is preliminary data.</text>
</comment>
<dbReference type="GO" id="GO:0005615">
    <property type="term" value="C:extracellular space"/>
    <property type="evidence" value="ECO:0007669"/>
    <property type="project" value="TreeGrafter"/>
</dbReference>
<protein>
    <submittedName>
        <fullName evidence="3">Fasciclin</fullName>
    </submittedName>
</protein>
<accession>A0A917JBQ6</accession>
<dbReference type="Gene3D" id="2.30.180.10">
    <property type="entry name" value="FAS1 domain"/>
    <property type="match status" value="1"/>
</dbReference>
<feature type="chain" id="PRO_5037425142" evidence="1">
    <location>
        <begin position="20"/>
        <end position="207"/>
    </location>
</feature>
<dbReference type="InterPro" id="IPR050904">
    <property type="entry name" value="Adhesion/Biosynth-related"/>
</dbReference>
<dbReference type="PANTHER" id="PTHR10900:SF77">
    <property type="entry name" value="FI19380P1"/>
    <property type="match status" value="1"/>
</dbReference>
<evidence type="ECO:0000313" key="4">
    <source>
        <dbReference type="Proteomes" id="UP000662074"/>
    </source>
</evidence>
<reference evidence="3" key="1">
    <citation type="journal article" date="2014" name="Int. J. Syst. Evol. Microbiol.">
        <title>Complete genome sequence of Corynebacterium casei LMG S-19264T (=DSM 44701T), isolated from a smear-ripened cheese.</title>
        <authorList>
            <consortium name="US DOE Joint Genome Institute (JGI-PGF)"/>
            <person name="Walter F."/>
            <person name="Albersmeier A."/>
            <person name="Kalinowski J."/>
            <person name="Ruckert C."/>
        </authorList>
    </citation>
    <scope>NUCLEOTIDE SEQUENCE</scope>
    <source>
        <strain evidence="3">CCM 8711</strain>
    </source>
</reference>